<dbReference type="EMBL" id="JACGWO010000002">
    <property type="protein sequence ID" value="KAK4434758.1"/>
    <property type="molecule type" value="Genomic_DNA"/>
</dbReference>
<feature type="compositionally biased region" description="Basic and acidic residues" evidence="1">
    <location>
        <begin position="14"/>
        <end position="29"/>
    </location>
</feature>
<gene>
    <name evidence="2" type="ORF">Salat_0638700</name>
</gene>
<comment type="caution">
    <text evidence="2">The sequence shown here is derived from an EMBL/GenBank/DDBJ whole genome shotgun (WGS) entry which is preliminary data.</text>
</comment>
<feature type="compositionally biased region" description="Basic residues" evidence="1">
    <location>
        <begin position="1"/>
        <end position="13"/>
    </location>
</feature>
<dbReference type="AlphaFoldDB" id="A0AAE1YSB0"/>
<evidence type="ECO:0000313" key="3">
    <source>
        <dbReference type="Proteomes" id="UP001293254"/>
    </source>
</evidence>
<keyword evidence="3" id="KW-1185">Reference proteome</keyword>
<organism evidence="2 3">
    <name type="scientific">Sesamum alatum</name>
    <dbReference type="NCBI Taxonomy" id="300844"/>
    <lineage>
        <taxon>Eukaryota</taxon>
        <taxon>Viridiplantae</taxon>
        <taxon>Streptophyta</taxon>
        <taxon>Embryophyta</taxon>
        <taxon>Tracheophyta</taxon>
        <taxon>Spermatophyta</taxon>
        <taxon>Magnoliopsida</taxon>
        <taxon>eudicotyledons</taxon>
        <taxon>Gunneridae</taxon>
        <taxon>Pentapetalae</taxon>
        <taxon>asterids</taxon>
        <taxon>lamiids</taxon>
        <taxon>Lamiales</taxon>
        <taxon>Pedaliaceae</taxon>
        <taxon>Sesamum</taxon>
    </lineage>
</organism>
<proteinExistence type="predicted"/>
<dbReference type="Proteomes" id="UP001293254">
    <property type="component" value="Unassembled WGS sequence"/>
</dbReference>
<reference evidence="2" key="1">
    <citation type="submission" date="2020-06" db="EMBL/GenBank/DDBJ databases">
        <authorList>
            <person name="Li T."/>
            <person name="Hu X."/>
            <person name="Zhang T."/>
            <person name="Song X."/>
            <person name="Zhang H."/>
            <person name="Dai N."/>
            <person name="Sheng W."/>
            <person name="Hou X."/>
            <person name="Wei L."/>
        </authorList>
    </citation>
    <scope>NUCLEOTIDE SEQUENCE</scope>
    <source>
        <strain evidence="2">3651</strain>
        <tissue evidence="2">Leaf</tissue>
    </source>
</reference>
<reference evidence="2" key="2">
    <citation type="journal article" date="2024" name="Plant">
        <title>Genomic evolution and insights into agronomic trait innovations of Sesamum species.</title>
        <authorList>
            <person name="Miao H."/>
            <person name="Wang L."/>
            <person name="Qu L."/>
            <person name="Liu H."/>
            <person name="Sun Y."/>
            <person name="Le M."/>
            <person name="Wang Q."/>
            <person name="Wei S."/>
            <person name="Zheng Y."/>
            <person name="Lin W."/>
            <person name="Duan Y."/>
            <person name="Cao H."/>
            <person name="Xiong S."/>
            <person name="Wang X."/>
            <person name="Wei L."/>
            <person name="Li C."/>
            <person name="Ma Q."/>
            <person name="Ju M."/>
            <person name="Zhao R."/>
            <person name="Li G."/>
            <person name="Mu C."/>
            <person name="Tian Q."/>
            <person name="Mei H."/>
            <person name="Zhang T."/>
            <person name="Gao T."/>
            <person name="Zhang H."/>
        </authorList>
    </citation>
    <scope>NUCLEOTIDE SEQUENCE</scope>
    <source>
        <strain evidence="2">3651</strain>
    </source>
</reference>
<name>A0AAE1YSB0_9LAMI</name>
<evidence type="ECO:0000313" key="2">
    <source>
        <dbReference type="EMBL" id="KAK4434758.1"/>
    </source>
</evidence>
<accession>A0AAE1YSB0</accession>
<sequence length="155" mass="17862">MERDKSRNRKRTRGQTDDQKNEESHKGKKLETMMISSLSLQDNDSSYRGEMGYESCDAVGVFDFPWLKDGLFFKVDDYLEPEDMFAPCCSYVDDTFVANHDQSCVQNSPALDQNSHDNKCDDDSLWSFKVDELDPIDCIWRALIDQPLDNIGLNN</sequence>
<evidence type="ECO:0000256" key="1">
    <source>
        <dbReference type="SAM" id="MobiDB-lite"/>
    </source>
</evidence>
<feature type="region of interest" description="Disordered" evidence="1">
    <location>
        <begin position="1"/>
        <end position="29"/>
    </location>
</feature>
<protein>
    <submittedName>
        <fullName evidence="2">Uncharacterized protein</fullName>
    </submittedName>
</protein>